<dbReference type="PANTHER" id="PTHR42926">
    <property type="match status" value="1"/>
</dbReference>
<proteinExistence type="predicted"/>
<dbReference type="EMBL" id="ASRX01000071">
    <property type="protein sequence ID" value="EYF01822.1"/>
    <property type="molecule type" value="Genomic_DNA"/>
</dbReference>
<dbReference type="OrthoDB" id="5498921at2"/>
<evidence type="ECO:0000256" key="1">
    <source>
        <dbReference type="SAM" id="MobiDB-lite"/>
    </source>
</evidence>
<reference evidence="3 4" key="1">
    <citation type="submission" date="2013-05" db="EMBL/GenBank/DDBJ databases">
        <title>Genome assembly of Chondromyces apiculatus DSM 436.</title>
        <authorList>
            <person name="Sharma G."/>
            <person name="Khatri I."/>
            <person name="Kaur C."/>
            <person name="Mayilraj S."/>
            <person name="Subramanian S."/>
        </authorList>
    </citation>
    <scope>NUCLEOTIDE SEQUENCE [LARGE SCALE GENOMIC DNA]</scope>
    <source>
        <strain evidence="3 4">DSM 436</strain>
    </source>
</reference>
<dbReference type="InterPro" id="IPR051347">
    <property type="entry name" value="Circadian_clock_KaiC-rel"/>
</dbReference>
<evidence type="ECO:0000313" key="3">
    <source>
        <dbReference type="EMBL" id="EYF01822.1"/>
    </source>
</evidence>
<organism evidence="3 4">
    <name type="scientific">Chondromyces apiculatus DSM 436</name>
    <dbReference type="NCBI Taxonomy" id="1192034"/>
    <lineage>
        <taxon>Bacteria</taxon>
        <taxon>Pseudomonadati</taxon>
        <taxon>Myxococcota</taxon>
        <taxon>Polyangia</taxon>
        <taxon>Polyangiales</taxon>
        <taxon>Polyangiaceae</taxon>
        <taxon>Chondromyces</taxon>
    </lineage>
</organism>
<dbReference type="PANTHER" id="PTHR42926:SF1">
    <property type="entry name" value="CIRCADIAN CLOCK OSCILLATOR PROTEIN KAIC 1"/>
    <property type="match status" value="1"/>
</dbReference>
<gene>
    <name evidence="3" type="ORF">CAP_7775</name>
</gene>
<dbReference type="Pfam" id="PF06745">
    <property type="entry name" value="ATPase"/>
    <property type="match status" value="1"/>
</dbReference>
<dbReference type="STRING" id="1192034.CAP_7775"/>
<dbReference type="AlphaFoldDB" id="A0A017SYG9"/>
<evidence type="ECO:0000313" key="4">
    <source>
        <dbReference type="Proteomes" id="UP000019678"/>
    </source>
</evidence>
<dbReference type="InterPro" id="IPR014774">
    <property type="entry name" value="KaiC-like_dom"/>
</dbReference>
<feature type="region of interest" description="Disordered" evidence="1">
    <location>
        <begin position="1"/>
        <end position="25"/>
    </location>
</feature>
<dbReference type="Proteomes" id="UP000019678">
    <property type="component" value="Unassembled WGS sequence"/>
</dbReference>
<dbReference type="PRINTS" id="PR01874">
    <property type="entry name" value="DNAREPAIRADA"/>
</dbReference>
<name>A0A017SYG9_9BACT</name>
<feature type="compositionally biased region" description="Low complexity" evidence="1">
    <location>
        <begin position="9"/>
        <end position="25"/>
    </location>
</feature>
<dbReference type="Gene3D" id="3.40.50.300">
    <property type="entry name" value="P-loop containing nucleotide triphosphate hydrolases"/>
    <property type="match status" value="1"/>
</dbReference>
<sequence length="424" mass="44136">MATKKTSRGGDAPSSSDAQAQPAPGGMGVYPGMMPGMAPGMVPGGMPGAMPGMAPGMPYGMGAGGMPGGVPGMAPGMMPGMAPGMMPGMMPGMGMPMGGNPMMAMMQMMQMMMGGMVAPPLDPSAIPFAGGAATAEAGAGLDADIIRPSLIADRIKTQEAVKLGSVLDLLCLTEDGKNALGGVPKGCTIALAGPPGKGKTRSALAGMARVAQGGQKVAFVIAEEGFHDEEGSGRDDLCSRMTKIGMAATQLDEETFAKEVLENVFVLESQYHKGQSWDDFVGKYRYLVERENIRFVVIDSLNMLDPTKNRTADNLSALKTYNHSKGITCICIGQIRDTGLPVGGEALQHTADVVFLIEEMSLGSKEQAEQWGGKYREKIDVISAVKSVTTPIFPHPIRVSREPGTGLMGVHAAQPADYAVLPAR</sequence>
<protein>
    <submittedName>
        <fullName evidence="3">Hsp70 interacting protein, putative</fullName>
    </submittedName>
</protein>
<accession>A0A017SYG9</accession>
<evidence type="ECO:0000259" key="2">
    <source>
        <dbReference type="Pfam" id="PF06745"/>
    </source>
</evidence>
<dbReference type="InterPro" id="IPR027417">
    <property type="entry name" value="P-loop_NTPase"/>
</dbReference>
<dbReference type="SUPFAM" id="SSF52540">
    <property type="entry name" value="P-loop containing nucleoside triphosphate hydrolases"/>
    <property type="match status" value="1"/>
</dbReference>
<keyword evidence="4" id="KW-1185">Reference proteome</keyword>
<feature type="domain" description="KaiC-like" evidence="2">
    <location>
        <begin position="181"/>
        <end position="359"/>
    </location>
</feature>
<comment type="caution">
    <text evidence="3">The sequence shown here is derived from an EMBL/GenBank/DDBJ whole genome shotgun (WGS) entry which is preliminary data.</text>
</comment>